<proteinExistence type="predicted"/>
<protein>
    <submittedName>
        <fullName evidence="1">Uncharacterized protein</fullName>
    </submittedName>
</protein>
<evidence type="ECO:0000313" key="2">
    <source>
        <dbReference type="Proteomes" id="UP000242381"/>
    </source>
</evidence>
<dbReference type="Proteomes" id="UP000242381">
    <property type="component" value="Unassembled WGS sequence"/>
</dbReference>
<dbReference type="AlphaFoldDB" id="A0A1X0SDJ4"/>
<reference evidence="1 2" key="1">
    <citation type="journal article" date="2016" name="Proc. Natl. Acad. Sci. U.S.A.">
        <title>Lipid metabolic changes in an early divergent fungus govern the establishment of a mutualistic symbiosis with endobacteria.</title>
        <authorList>
            <person name="Lastovetsky O.A."/>
            <person name="Gaspar M.L."/>
            <person name="Mondo S.J."/>
            <person name="LaButti K.M."/>
            <person name="Sandor L."/>
            <person name="Grigoriev I.V."/>
            <person name="Henry S.A."/>
            <person name="Pawlowska T.E."/>
        </authorList>
    </citation>
    <scope>NUCLEOTIDE SEQUENCE [LARGE SCALE GENOMIC DNA]</scope>
    <source>
        <strain evidence="1 2">ATCC 11559</strain>
    </source>
</reference>
<sequence length="604" mass="69964">METKIIDSNSASPPLSPYDGISSLFTPPASDIGSEGYMTASDLDIKRKSSIAIGNEISHLIETDRAKNAIRLLREAMDDLNLSQEDPQELSAIYSKILTSLCDTKMTMLIHDDPDIYHSILWRLFTKVIESGYTLQRDAHINFVNYLVDCGHMSVALQAMYTLPRTEWDVECYRIAVLLHLMQRPEQIQEAEGLLSDFGKPYLEMANPNGPDDLPPVRIDMPLMKQVTQRDKEQLWMLYQVAASSNKEWDRRKSLYESQRREYVQKLKERRRSISSMIQDWAIEQLLHMESEREQVDRASTQNDNAMIYSAMIHRQFEYAWHVYQAMDSAVDEITPCLVMHLCWVAFSQIPQAKVSQRLEWESRAWSVYSRFMCSEYLHPEAAETPSFLHDLLLIAAYSAESKARLTKVMSIYHLLTRLDLRVLLCDDRVLEPMLCTLIYECSKEPVEKMSQLAFEMWQRKWQSDPSMSLSVLWGLVLLCVKTGDKDKFRQLVDKLSSDTIVPSVMAPIQHFHDIHLCSQGCYFENYMFQAIKYTDRTTISYMDIYGLDQQRQTTINEPQAIHITLAVLHGLVESDLSQKEMYYSTKKAKAILRHCFLTSQITL</sequence>
<evidence type="ECO:0000313" key="1">
    <source>
        <dbReference type="EMBL" id="ORE22366.1"/>
    </source>
</evidence>
<accession>A0A1X0SDJ4</accession>
<dbReference type="OMA" id="AWSVYSR"/>
<organism evidence="1 2">
    <name type="scientific">Rhizopus microsporus</name>
    <dbReference type="NCBI Taxonomy" id="58291"/>
    <lineage>
        <taxon>Eukaryota</taxon>
        <taxon>Fungi</taxon>
        <taxon>Fungi incertae sedis</taxon>
        <taxon>Mucoromycota</taxon>
        <taxon>Mucoromycotina</taxon>
        <taxon>Mucoromycetes</taxon>
        <taxon>Mucorales</taxon>
        <taxon>Mucorineae</taxon>
        <taxon>Rhizopodaceae</taxon>
        <taxon>Rhizopus</taxon>
    </lineage>
</organism>
<name>A0A1X0SDJ4_RHIZD</name>
<gene>
    <name evidence="1" type="ORF">BCV71DRAFT_231408</name>
</gene>
<dbReference type="EMBL" id="KV921267">
    <property type="protein sequence ID" value="ORE22366.1"/>
    <property type="molecule type" value="Genomic_DNA"/>
</dbReference>